<dbReference type="PIRSF" id="PIRSF001430">
    <property type="entry name" value="tRNA_psdUrid_synth"/>
    <property type="match status" value="1"/>
</dbReference>
<keyword evidence="2 4" id="KW-0819">tRNA processing</keyword>
<evidence type="ECO:0000256" key="3">
    <source>
        <dbReference type="ARBA" id="ARBA00023235"/>
    </source>
</evidence>
<comment type="similarity">
    <text evidence="1 4 7">Belongs to the tRNA pseudouridine synthase TruA family.</text>
</comment>
<protein>
    <recommendedName>
        <fullName evidence="4">tRNA pseudouridine synthase A</fullName>
        <ecNumber evidence="4">5.4.99.12</ecNumber>
    </recommendedName>
    <alternativeName>
        <fullName evidence="4">tRNA pseudouridine(38-40) synthase</fullName>
    </alternativeName>
    <alternativeName>
        <fullName evidence="4">tRNA pseudouridylate synthase I</fullName>
    </alternativeName>
    <alternativeName>
        <fullName evidence="4">tRNA-uridine isomerase I</fullName>
    </alternativeName>
</protein>
<gene>
    <name evidence="4" type="primary">truA</name>
    <name evidence="9" type="ORF">CRV09_01155</name>
</gene>
<evidence type="ECO:0000256" key="2">
    <source>
        <dbReference type="ARBA" id="ARBA00022694"/>
    </source>
</evidence>
<dbReference type="Gene3D" id="3.30.70.660">
    <property type="entry name" value="Pseudouridine synthase I, catalytic domain, C-terminal subdomain"/>
    <property type="match status" value="1"/>
</dbReference>
<evidence type="ECO:0000256" key="4">
    <source>
        <dbReference type="HAMAP-Rule" id="MF_00171"/>
    </source>
</evidence>
<dbReference type="GO" id="GO:0003723">
    <property type="term" value="F:RNA binding"/>
    <property type="evidence" value="ECO:0007669"/>
    <property type="project" value="InterPro"/>
</dbReference>
<dbReference type="HAMAP" id="MF_00171">
    <property type="entry name" value="TruA"/>
    <property type="match status" value="1"/>
</dbReference>
<feature type="domain" description="Pseudouridine synthase I TruA alpha/beta" evidence="8">
    <location>
        <begin position="12"/>
        <end position="108"/>
    </location>
</feature>
<comment type="caution">
    <text evidence="9">The sequence shown here is derived from an EMBL/GenBank/DDBJ whole genome shotgun (WGS) entry which is preliminary data.</text>
</comment>
<dbReference type="InterPro" id="IPR020097">
    <property type="entry name" value="PsdUridine_synth_TruA_a/b_dom"/>
</dbReference>
<dbReference type="PANTHER" id="PTHR11142:SF0">
    <property type="entry name" value="TRNA PSEUDOURIDINE SYNTHASE-LIKE 1"/>
    <property type="match status" value="1"/>
</dbReference>
<dbReference type="AlphaFoldDB" id="A0A2P5T2V4"/>
<proteinExistence type="inferred from homology"/>
<sequence length="265" mass="29948">MFIKISKKIALCVEYDGTKYHGWQRQADALSIQEELEHALSQIANHSINVFCAGRTDAGVHSTGQIVHFKTNTQRSIEAWTSGVNTNLPDSISIIWAKVVSDKFHARFSATARRYRYIIYNNHLRPSIFINGLAHIHYPLDEKKMEHAGSFLIGEHDFTSFCDSSSQLSNHRRNLIHLNVIRQGKYVVIDVKANAFLYHMVRNIVGNLIDIGCGKKSSSWMKTLLLAKNRILGLATAKAKGLYLVEVDYPLCFCLPKSPIGPLFF</sequence>
<dbReference type="InterPro" id="IPR001406">
    <property type="entry name" value="PsdUridine_synth_TruA"/>
</dbReference>
<dbReference type="SUPFAM" id="SSF55120">
    <property type="entry name" value="Pseudouridine synthase"/>
    <property type="match status" value="1"/>
</dbReference>
<dbReference type="OrthoDB" id="9811823at2"/>
<comment type="subunit">
    <text evidence="4">Homodimer.</text>
</comment>
<evidence type="ECO:0000256" key="5">
    <source>
        <dbReference type="PIRSR" id="PIRSR001430-1"/>
    </source>
</evidence>
<dbReference type="Pfam" id="PF01416">
    <property type="entry name" value="PseudoU_synth_1"/>
    <property type="match status" value="2"/>
</dbReference>
<organism evidence="9 10">
    <name type="scientific">Candidatus Pantoea edessiphila</name>
    <dbReference type="NCBI Taxonomy" id="2044610"/>
    <lineage>
        <taxon>Bacteria</taxon>
        <taxon>Pseudomonadati</taxon>
        <taxon>Pseudomonadota</taxon>
        <taxon>Gammaproteobacteria</taxon>
        <taxon>Enterobacterales</taxon>
        <taxon>Erwiniaceae</taxon>
        <taxon>Pantoea</taxon>
    </lineage>
</organism>
<comment type="caution">
    <text evidence="4">Lacks conserved residue(s) required for the propagation of feature annotation.</text>
</comment>
<dbReference type="EC" id="5.4.99.12" evidence="4"/>
<accession>A0A2P5T2V4</accession>
<dbReference type="FunFam" id="3.30.70.580:FF:000001">
    <property type="entry name" value="tRNA pseudouridine synthase A"/>
    <property type="match status" value="1"/>
</dbReference>
<dbReference type="InterPro" id="IPR020103">
    <property type="entry name" value="PsdUridine_synth_cat_dom_sf"/>
</dbReference>
<feature type="active site" description="Nucleophile" evidence="4 5">
    <location>
        <position position="57"/>
    </location>
</feature>
<dbReference type="GO" id="GO:0160147">
    <property type="term" value="F:tRNA pseudouridine(38-40) synthase activity"/>
    <property type="evidence" value="ECO:0007669"/>
    <property type="project" value="UniProtKB-EC"/>
</dbReference>
<dbReference type="Gene3D" id="3.30.70.580">
    <property type="entry name" value="Pseudouridine synthase I, catalytic domain, N-terminal subdomain"/>
    <property type="match status" value="1"/>
</dbReference>
<evidence type="ECO:0000256" key="7">
    <source>
        <dbReference type="RuleBase" id="RU003792"/>
    </source>
</evidence>
<evidence type="ECO:0000259" key="8">
    <source>
        <dbReference type="Pfam" id="PF01416"/>
    </source>
</evidence>
<dbReference type="NCBIfam" id="TIGR00071">
    <property type="entry name" value="hisT_truA"/>
    <property type="match status" value="1"/>
</dbReference>
<name>A0A2P5T2V4_9GAMM</name>
<evidence type="ECO:0000256" key="6">
    <source>
        <dbReference type="PIRSR" id="PIRSR001430-2"/>
    </source>
</evidence>
<dbReference type="PANTHER" id="PTHR11142">
    <property type="entry name" value="PSEUDOURIDYLATE SYNTHASE"/>
    <property type="match status" value="1"/>
</dbReference>
<comment type="catalytic activity">
    <reaction evidence="4 7">
        <text>uridine(38/39/40) in tRNA = pseudouridine(38/39/40) in tRNA</text>
        <dbReference type="Rhea" id="RHEA:22376"/>
        <dbReference type="Rhea" id="RHEA-COMP:10085"/>
        <dbReference type="Rhea" id="RHEA-COMP:10087"/>
        <dbReference type="ChEBI" id="CHEBI:65314"/>
        <dbReference type="ChEBI" id="CHEBI:65315"/>
        <dbReference type="EC" id="5.4.99.12"/>
    </reaction>
</comment>
<dbReference type="InterPro" id="IPR020094">
    <property type="entry name" value="TruA/RsuA/RluB/E/F_N"/>
</dbReference>
<comment type="function">
    <text evidence="4">Formation of pseudouridine at positions 38, 39 and 40 in the anticodon stem and loop of transfer RNAs.</text>
</comment>
<evidence type="ECO:0000256" key="1">
    <source>
        <dbReference type="ARBA" id="ARBA00009375"/>
    </source>
</evidence>
<dbReference type="GO" id="GO:0031119">
    <property type="term" value="P:tRNA pseudouridine synthesis"/>
    <property type="evidence" value="ECO:0007669"/>
    <property type="project" value="UniProtKB-UniRule"/>
</dbReference>
<dbReference type="Proteomes" id="UP000295937">
    <property type="component" value="Unassembled WGS sequence"/>
</dbReference>
<feature type="domain" description="Pseudouridine synthase I TruA alpha/beta" evidence="8">
    <location>
        <begin position="152"/>
        <end position="250"/>
    </location>
</feature>
<feature type="binding site" evidence="4 6">
    <location>
        <position position="115"/>
    </location>
    <ligand>
        <name>substrate</name>
    </ligand>
</feature>
<dbReference type="InterPro" id="IPR020095">
    <property type="entry name" value="PsdUridine_synth_TruA_C"/>
</dbReference>
<reference evidence="9 10" key="1">
    <citation type="journal article" date="2018" name="Genome Biol. Evol.">
        <title>Cladogenesis and Genomic Streamlining in Extracellular Endosymbionts of Tropical Stink Bugs.</title>
        <authorList>
            <person name="Otero-Bravo A."/>
            <person name="Goffredi S."/>
            <person name="Sabree Z.L."/>
        </authorList>
    </citation>
    <scope>NUCLEOTIDE SEQUENCE [LARGE SCALE GENOMIC DNA]</scope>
    <source>
        <strain evidence="9 10">SoEO</strain>
    </source>
</reference>
<dbReference type="CDD" id="cd02570">
    <property type="entry name" value="PseudoU_synth_EcTruA"/>
    <property type="match status" value="1"/>
</dbReference>
<keyword evidence="3 4" id="KW-0413">Isomerase</keyword>
<dbReference type="RefSeq" id="WP_136132322.1">
    <property type="nucleotide sequence ID" value="NZ_PDKR01000001.1"/>
</dbReference>
<evidence type="ECO:0000313" key="10">
    <source>
        <dbReference type="Proteomes" id="UP000295937"/>
    </source>
</evidence>
<evidence type="ECO:0000313" key="9">
    <source>
        <dbReference type="EMBL" id="PPI88896.1"/>
    </source>
</evidence>
<dbReference type="EMBL" id="PDKR01000001">
    <property type="protein sequence ID" value="PPI88896.1"/>
    <property type="molecule type" value="Genomic_DNA"/>
</dbReference>